<feature type="coiled-coil region" evidence="1">
    <location>
        <begin position="750"/>
        <end position="784"/>
    </location>
</feature>
<dbReference type="Gene3D" id="3.40.50.300">
    <property type="entry name" value="P-loop containing nucleotide triphosphate hydrolases"/>
    <property type="match status" value="2"/>
</dbReference>
<reference evidence="3 4" key="1">
    <citation type="submission" date="2024-05" db="EMBL/GenBank/DDBJ databases">
        <authorList>
            <person name="Busch G.E."/>
            <person name="Sharma I."/>
        </authorList>
    </citation>
    <scope>NUCLEOTIDE SEQUENCE [LARGE SCALE GENOMIC DNA]</scope>
    <source>
        <strain evidence="3 4">23GB23</strain>
    </source>
</reference>
<feature type="coiled-coil region" evidence="1">
    <location>
        <begin position="1023"/>
        <end position="1071"/>
    </location>
</feature>
<organism evidence="3 4">
    <name type="scientific">Marinomonas primoryensis</name>
    <dbReference type="NCBI Taxonomy" id="178399"/>
    <lineage>
        <taxon>Bacteria</taxon>
        <taxon>Pseudomonadati</taxon>
        <taxon>Pseudomonadota</taxon>
        <taxon>Gammaproteobacteria</taxon>
        <taxon>Oceanospirillales</taxon>
        <taxon>Oceanospirillaceae</taxon>
        <taxon>Marinomonas</taxon>
    </lineage>
</organism>
<feature type="coiled-coil region" evidence="1">
    <location>
        <begin position="618"/>
        <end position="645"/>
    </location>
</feature>
<proteinExistence type="predicted"/>
<feature type="coiled-coil region" evidence="1">
    <location>
        <begin position="364"/>
        <end position="402"/>
    </location>
</feature>
<accession>A0ABV0L4K2</accession>
<keyword evidence="1" id="KW-0175">Coiled coil</keyword>
<evidence type="ECO:0000313" key="3">
    <source>
        <dbReference type="EMBL" id="MEP7731324.1"/>
    </source>
</evidence>
<name>A0ABV0L4K2_9GAMM</name>
<dbReference type="PANTHER" id="PTHR32114">
    <property type="entry name" value="ABC TRANSPORTER ABCH.3"/>
    <property type="match status" value="1"/>
</dbReference>
<evidence type="ECO:0000256" key="1">
    <source>
        <dbReference type="SAM" id="Coils"/>
    </source>
</evidence>
<feature type="coiled-coil region" evidence="1">
    <location>
        <begin position="290"/>
        <end position="317"/>
    </location>
</feature>
<dbReference type="Pfam" id="PF13476">
    <property type="entry name" value="AAA_23"/>
    <property type="match status" value="1"/>
</dbReference>
<dbReference type="RefSeq" id="WP_348577864.1">
    <property type="nucleotide sequence ID" value="NZ_JBDYKN010000026.1"/>
</dbReference>
<evidence type="ECO:0000259" key="2">
    <source>
        <dbReference type="Pfam" id="PF13476"/>
    </source>
</evidence>
<sequence length="1249" mass="140709">MKICKLRLKNINSLKGEWEIDFTKAPFDDAGVFAIVGPTGAGKSTLLDAICLALYHETPRLKVSPSQNELMTRHTAECLAEVEFEIKGKGYRAFWGQRRARGNSDGKLQPMTCELCEIDGTIITTKINEKIDKIAEITGLDFSRFTKSMLLAQGGFSAFLNASANDRAELLEELTGTEIYGQVSKWVFEKHKAERQKIAQLEAINAQRQLMSEDDLQALIKQEKTLAAEDKKLSENLKQHKINLEWRQIESNLVTQLTTSQQRNEDAIAALVDFKPKQGALEKADIANKLRPQNESLKDIQRRKTELEREQAEVSQKHLEQSKVIEQLDVHTKSVKQTFEAQTQLWDALNEDIANSIQPLVSRRESVNEQLAETNNRRVSIEQKHRESLNALEQQKQKHLESTLACESNQQRLSEWQAPEKIEAQLSNWQYQQSSIQAQDQDLIRIAAEVWSAQAALDSALSTFAAGKIALEKQTNHAATLEQQLNVVVEAFHAMSSGRELNEWQDHFRGLEIRQQKSAELVHRYESYQGKRQQVQQIDDSIQALVTQLTQQAEQLVQQRQTYKEKNAHCMDLAKLVDAERHIVSLNELRQSLGEHDACPLCGSHEHELDQALHQEVNVENQMRLQQLQSELDALVQTGQALKADQKVVEREQEMRHDQRLALLKELTTAESELLSMLNDLMPLTNVSGSYPLQVFDSARMSSCVADIQQEWQGVFELNQAVLEKHQQRTALEQEFTSANTQMHQVAQDLQQLEFQGRSLRQTLESKQSEYQKTATEKDRIQQALMASMTASDVPERYLASPLAESLSALQVSLQLWRDTKVNHDAQVKQIEQLGYEISVLEDRLKEGDAQVNDVTLKANGLRDELDKIDAALFDKLAGKSLSDIRSDAQAALAGKRIDYETALKEREQAQEAVTTLLATLKALEKSLASLHKEFEVAVSAWQVVLKEKGFSDESTWQLACLTEADLKTLQDMSFVLKETMTRQAALLTQSEDALLDHTNQKPTNEPIGGGSLDNTSLDNTSLDELLALVETLETQRQQLNRHLGEVSQKIREEKQRREQAKASVEELGALRDGLIHLDRLNHLIGSADGAKFRRFAQSLTLDHLVYLANQHLNILHRRYQLMRHEEALSLAVVDTWQADVSRDTKTLSGGESFLVSLALALALSDLVSHKTSIDSLFLDEGFGTLDSETLESALDALDNLHSSGKTIGIISHISALKERIPVQIKLTKQSGLGVSRLSAEFAVHTVDE</sequence>
<dbReference type="InterPro" id="IPR038729">
    <property type="entry name" value="Rad50/SbcC_AAA"/>
</dbReference>
<evidence type="ECO:0000313" key="4">
    <source>
        <dbReference type="Proteomes" id="UP001471651"/>
    </source>
</evidence>
<comment type="caution">
    <text evidence="3">The sequence shown here is derived from an EMBL/GenBank/DDBJ whole genome shotgun (WGS) entry which is preliminary data.</text>
</comment>
<dbReference type="Proteomes" id="UP001471651">
    <property type="component" value="Unassembled WGS sequence"/>
</dbReference>
<keyword evidence="4" id="KW-1185">Reference proteome</keyword>
<dbReference type="SUPFAM" id="SSF52540">
    <property type="entry name" value="P-loop containing nucleoside triphosphate hydrolases"/>
    <property type="match status" value="1"/>
</dbReference>
<dbReference type="Pfam" id="PF13558">
    <property type="entry name" value="SbcC_Walker_B"/>
    <property type="match status" value="1"/>
</dbReference>
<gene>
    <name evidence="3" type="ORF">ABKW32_17910</name>
</gene>
<dbReference type="EMBL" id="JBDYKN010000026">
    <property type="protein sequence ID" value="MEP7731324.1"/>
    <property type="molecule type" value="Genomic_DNA"/>
</dbReference>
<dbReference type="PANTHER" id="PTHR32114:SF2">
    <property type="entry name" value="ABC TRANSPORTER ABCH.3"/>
    <property type="match status" value="1"/>
</dbReference>
<dbReference type="InterPro" id="IPR027417">
    <property type="entry name" value="P-loop_NTPase"/>
</dbReference>
<protein>
    <submittedName>
        <fullName evidence="3">AAA family ATPase</fullName>
    </submittedName>
</protein>
<feature type="coiled-coil region" evidence="1">
    <location>
        <begin position="907"/>
        <end position="934"/>
    </location>
</feature>
<feature type="domain" description="Rad50/SbcC-type AAA" evidence="2">
    <location>
        <begin position="5"/>
        <end position="211"/>
    </location>
</feature>